<organism evidence="1 2">
    <name type="scientific">Mya arenaria</name>
    <name type="common">Soft-shell clam</name>
    <dbReference type="NCBI Taxonomy" id="6604"/>
    <lineage>
        <taxon>Eukaryota</taxon>
        <taxon>Metazoa</taxon>
        <taxon>Spiralia</taxon>
        <taxon>Lophotrochozoa</taxon>
        <taxon>Mollusca</taxon>
        <taxon>Bivalvia</taxon>
        <taxon>Autobranchia</taxon>
        <taxon>Heteroconchia</taxon>
        <taxon>Euheterodonta</taxon>
        <taxon>Imparidentia</taxon>
        <taxon>Neoheterodontei</taxon>
        <taxon>Myida</taxon>
        <taxon>Myoidea</taxon>
        <taxon>Myidae</taxon>
        <taxon>Mya</taxon>
    </lineage>
</organism>
<dbReference type="EMBL" id="CP111023">
    <property type="protein sequence ID" value="WAR21142.1"/>
    <property type="molecule type" value="Genomic_DNA"/>
</dbReference>
<gene>
    <name evidence="1" type="ORF">MAR_015116</name>
</gene>
<sequence length="256" mass="29589">MFKGESSLGVVRNIAVIKPESFKKSIEPVIQTINGRFSNMKLKGNYLKDHKGASDEEIESDLDLVKVYQQLPSVVPVRDMTSRNAVDLSHSLSGQNSFKIMKCEELDCVHCSVNPIRDQEMFRRLSFLPEPIPDESGKHYSPFREAQKVRDVIKCGDCNKPRLDAYMRRLKEDRLYICGDQLEEGSDLFMQRALNCTTDIEIPYFSPNYRALAVCCYCDDENNFMDDNKPYIQELYTKAGKEAKKRGQTFWKIRKK</sequence>
<dbReference type="Proteomes" id="UP001164746">
    <property type="component" value="Chromosome 12"/>
</dbReference>
<proteinExistence type="predicted"/>
<keyword evidence="2" id="KW-1185">Reference proteome</keyword>
<evidence type="ECO:0000313" key="2">
    <source>
        <dbReference type="Proteomes" id="UP001164746"/>
    </source>
</evidence>
<reference evidence="1" key="1">
    <citation type="submission" date="2022-11" db="EMBL/GenBank/DDBJ databases">
        <title>Centuries of genome instability and evolution in soft-shell clam transmissible cancer (bioRxiv).</title>
        <authorList>
            <person name="Hart S.F.M."/>
            <person name="Yonemitsu M.A."/>
            <person name="Giersch R.M."/>
            <person name="Beal B.F."/>
            <person name="Arriagada G."/>
            <person name="Davis B.W."/>
            <person name="Ostrander E.A."/>
            <person name="Goff S.P."/>
            <person name="Metzger M.J."/>
        </authorList>
    </citation>
    <scope>NUCLEOTIDE SEQUENCE</scope>
    <source>
        <strain evidence="1">MELC-2E11</strain>
        <tissue evidence="1">Siphon/mantle</tissue>
    </source>
</reference>
<accession>A0ABY7FG98</accession>
<name>A0ABY7FG98_MYAAR</name>
<protein>
    <submittedName>
        <fullName evidence="1">Uncharacterized protein</fullName>
    </submittedName>
</protein>
<evidence type="ECO:0000313" key="1">
    <source>
        <dbReference type="EMBL" id="WAR21142.1"/>
    </source>
</evidence>